<accession>A0A5C6XHU7</accession>
<evidence type="ECO:0000256" key="6">
    <source>
        <dbReference type="ARBA" id="ARBA00022840"/>
    </source>
</evidence>
<dbReference type="InterPro" id="IPR011009">
    <property type="entry name" value="Kinase-like_dom_sf"/>
</dbReference>
<keyword evidence="4 7" id="KW-0547">Nucleotide-binding</keyword>
<dbReference type="SMART" id="SM00220">
    <property type="entry name" value="S_TKc"/>
    <property type="match status" value="1"/>
</dbReference>
<evidence type="ECO:0000256" key="5">
    <source>
        <dbReference type="ARBA" id="ARBA00022777"/>
    </source>
</evidence>
<dbReference type="SUPFAM" id="SSF56112">
    <property type="entry name" value="Protein kinase-like (PK-like)"/>
    <property type="match status" value="1"/>
</dbReference>
<evidence type="ECO:0000256" key="4">
    <source>
        <dbReference type="ARBA" id="ARBA00022741"/>
    </source>
</evidence>
<dbReference type="InterPro" id="IPR008271">
    <property type="entry name" value="Ser/Thr_kinase_AS"/>
</dbReference>
<feature type="compositionally biased region" description="Acidic residues" evidence="8">
    <location>
        <begin position="665"/>
        <end position="701"/>
    </location>
</feature>
<evidence type="ECO:0000313" key="10">
    <source>
        <dbReference type="EMBL" id="TXD37692.1"/>
    </source>
</evidence>
<keyword evidence="3" id="KW-0808">Transferase</keyword>
<keyword evidence="6 7" id="KW-0067">ATP-binding</keyword>
<evidence type="ECO:0000259" key="9">
    <source>
        <dbReference type="PROSITE" id="PS50011"/>
    </source>
</evidence>
<feature type="binding site" evidence="7">
    <location>
        <position position="120"/>
    </location>
    <ligand>
        <name>ATP</name>
        <dbReference type="ChEBI" id="CHEBI:30616"/>
    </ligand>
</feature>
<reference evidence="10 11" key="1">
    <citation type="submission" date="2019-08" db="EMBL/GenBank/DDBJ databases">
        <title>Bradymonadales sp. TMQ4.</title>
        <authorList>
            <person name="Liang Q."/>
        </authorList>
    </citation>
    <scope>NUCLEOTIDE SEQUENCE [LARGE SCALE GENOMIC DNA]</scope>
    <source>
        <strain evidence="10 11">TMQ4</strain>
    </source>
</reference>
<evidence type="ECO:0000256" key="1">
    <source>
        <dbReference type="ARBA" id="ARBA00012513"/>
    </source>
</evidence>
<comment type="caution">
    <text evidence="10">The sequence shown here is derived from an EMBL/GenBank/DDBJ whole genome shotgun (WGS) entry which is preliminary data.</text>
</comment>
<keyword evidence="2" id="KW-0723">Serine/threonine-protein kinase</keyword>
<sequence length="764" mass="80013">MSQDDAQNPRPRRDTSPVHDEAPSGSSPLTMPSDRPREIAAGEAGQIVKICKSCMVSQKSGGGYCVKCGAPLVPIRAVKDSCIGDVVGGKFKIIEPIGSGGMGDVYLGLNEKLGQRVAVKFLNQKFTSDERIVLRFLNEARSYCKVNHPNAVTLLEYGQHENGALYLITEFIEGKSLTEVLRSQGPLDLENVVSIGLQVCEVLRAAHAQGVIHRDLKPDNLMLMPARKGRFAAKVLDFGIAKIADDDDAPMTETGSIFGTPEFMSPEQARGDVADPRSDLYALGVMLFFMATGKLPFKGKNKFAILNKQLNDAPPLPSMVREGVEVDANLEAVILRCLAKDPADRPGDAEALAELLEAVAAGERVEAPRGAREAGRVAAQKRSAAGGQGLAESSDFSESADVQDAPANDARLDGELRLESGPVGPVDIALESDVAPVFRAELASEPDIGGDEAFAFGGTDAPWPPRRRKRQRSPALVAALSTVAVVGLAMGWSIWKNTQAPTDVVAQATEEVGAGQWAGVEAAVGYLIEAGKIEEARQALAAAGSDDVRAAALQTRINRVANLERQLGAALGAKQCDQAREHYEALLAHAPGAATAKFEAVEGCAEASAKAPAARTRPSPQPAPKPQPEVATPPAERAPEPVKPEPPRPEEEAPASPSPAPVDEASPEDPVDEIPVDEIPVDEIPVDEAPDNEAPEADATGEDAPAGEPAADDAGGSADGQAEADAPAEDDEQALGEGAAPASDDDAADAGDPDDGLALPPRQL</sequence>
<dbReference type="PANTHER" id="PTHR43289">
    <property type="entry name" value="MITOGEN-ACTIVATED PROTEIN KINASE KINASE KINASE 20-RELATED"/>
    <property type="match status" value="1"/>
</dbReference>
<evidence type="ECO:0000256" key="7">
    <source>
        <dbReference type="PROSITE-ProRule" id="PRU10141"/>
    </source>
</evidence>
<dbReference type="GO" id="GO:0004674">
    <property type="term" value="F:protein serine/threonine kinase activity"/>
    <property type="evidence" value="ECO:0007669"/>
    <property type="project" value="UniProtKB-KW"/>
</dbReference>
<evidence type="ECO:0000313" key="11">
    <source>
        <dbReference type="Proteomes" id="UP000321412"/>
    </source>
</evidence>
<feature type="compositionally biased region" description="Basic and acidic residues" evidence="8">
    <location>
        <begin position="637"/>
        <end position="651"/>
    </location>
</feature>
<gene>
    <name evidence="10" type="ORF">FRC98_08365</name>
</gene>
<name>A0A5C6XHU7_9DELT</name>
<dbReference type="GO" id="GO:0005524">
    <property type="term" value="F:ATP binding"/>
    <property type="evidence" value="ECO:0007669"/>
    <property type="project" value="UniProtKB-UniRule"/>
</dbReference>
<dbReference type="FunFam" id="1.10.510.10:FF:000021">
    <property type="entry name" value="Serine/threonine protein kinase"/>
    <property type="match status" value="1"/>
</dbReference>
<keyword evidence="11" id="KW-1185">Reference proteome</keyword>
<dbReference type="CDD" id="cd14014">
    <property type="entry name" value="STKc_PknB_like"/>
    <property type="match status" value="1"/>
</dbReference>
<evidence type="ECO:0000256" key="8">
    <source>
        <dbReference type="SAM" id="MobiDB-lite"/>
    </source>
</evidence>
<keyword evidence="5 10" id="KW-0418">Kinase</keyword>
<dbReference type="AlphaFoldDB" id="A0A5C6XHU7"/>
<proteinExistence type="predicted"/>
<feature type="region of interest" description="Disordered" evidence="8">
    <location>
        <begin position="367"/>
        <end position="405"/>
    </location>
</feature>
<feature type="compositionally biased region" description="Basic and acidic residues" evidence="8">
    <location>
        <begin position="11"/>
        <end position="22"/>
    </location>
</feature>
<dbReference type="Gene3D" id="1.10.510.10">
    <property type="entry name" value="Transferase(Phosphotransferase) domain 1"/>
    <property type="match status" value="1"/>
</dbReference>
<protein>
    <recommendedName>
        <fullName evidence="1">non-specific serine/threonine protein kinase</fullName>
        <ecNumber evidence="1">2.7.11.1</ecNumber>
    </recommendedName>
</protein>
<dbReference type="Pfam" id="PF00069">
    <property type="entry name" value="Pkinase"/>
    <property type="match status" value="1"/>
</dbReference>
<feature type="compositionally biased region" description="Acidic residues" evidence="8">
    <location>
        <begin position="743"/>
        <end position="755"/>
    </location>
</feature>
<feature type="region of interest" description="Disordered" evidence="8">
    <location>
        <begin position="609"/>
        <end position="764"/>
    </location>
</feature>
<feature type="region of interest" description="Disordered" evidence="8">
    <location>
        <begin position="1"/>
        <end position="36"/>
    </location>
</feature>
<feature type="compositionally biased region" description="Low complexity" evidence="8">
    <location>
        <begin position="702"/>
        <end position="725"/>
    </location>
</feature>
<dbReference type="Proteomes" id="UP000321412">
    <property type="component" value="Unassembled WGS sequence"/>
</dbReference>
<dbReference type="PROSITE" id="PS00107">
    <property type="entry name" value="PROTEIN_KINASE_ATP"/>
    <property type="match status" value="1"/>
</dbReference>
<evidence type="ECO:0000256" key="2">
    <source>
        <dbReference type="ARBA" id="ARBA00022527"/>
    </source>
</evidence>
<dbReference type="EMBL" id="VOSM01000003">
    <property type="protein sequence ID" value="TXD37692.1"/>
    <property type="molecule type" value="Genomic_DNA"/>
</dbReference>
<dbReference type="PROSITE" id="PS00108">
    <property type="entry name" value="PROTEIN_KINASE_ST"/>
    <property type="match status" value="1"/>
</dbReference>
<dbReference type="InterPro" id="IPR000719">
    <property type="entry name" value="Prot_kinase_dom"/>
</dbReference>
<dbReference type="InterPro" id="IPR017441">
    <property type="entry name" value="Protein_kinase_ATP_BS"/>
</dbReference>
<dbReference type="Gene3D" id="3.30.200.20">
    <property type="entry name" value="Phosphorylase Kinase, domain 1"/>
    <property type="match status" value="1"/>
</dbReference>
<dbReference type="EC" id="2.7.11.1" evidence="1"/>
<dbReference type="PANTHER" id="PTHR43289:SF6">
    <property type="entry name" value="SERINE_THREONINE-PROTEIN KINASE NEKL-3"/>
    <property type="match status" value="1"/>
</dbReference>
<feature type="region of interest" description="Disordered" evidence="8">
    <location>
        <begin position="450"/>
        <end position="470"/>
    </location>
</feature>
<organism evidence="10 11">
    <name type="scientific">Lujinxingia vulgaris</name>
    <dbReference type="NCBI Taxonomy" id="2600176"/>
    <lineage>
        <taxon>Bacteria</taxon>
        <taxon>Deltaproteobacteria</taxon>
        <taxon>Bradymonadales</taxon>
        <taxon>Lujinxingiaceae</taxon>
        <taxon>Lujinxingia</taxon>
    </lineage>
</organism>
<feature type="domain" description="Protein kinase" evidence="9">
    <location>
        <begin position="91"/>
        <end position="359"/>
    </location>
</feature>
<evidence type="ECO:0000256" key="3">
    <source>
        <dbReference type="ARBA" id="ARBA00022679"/>
    </source>
</evidence>
<dbReference type="OrthoDB" id="9801841at2"/>
<dbReference type="RefSeq" id="WP_146980845.1">
    <property type="nucleotide sequence ID" value="NZ_VOSM01000003.1"/>
</dbReference>
<dbReference type="PROSITE" id="PS50011">
    <property type="entry name" value="PROTEIN_KINASE_DOM"/>
    <property type="match status" value="1"/>
</dbReference>